<name>A0A561PHD2_9BACT</name>
<proteinExistence type="predicted"/>
<organism evidence="2 3">
    <name type="scientific">Chitinophaga polysaccharea</name>
    <dbReference type="NCBI Taxonomy" id="1293035"/>
    <lineage>
        <taxon>Bacteria</taxon>
        <taxon>Pseudomonadati</taxon>
        <taxon>Bacteroidota</taxon>
        <taxon>Chitinophagia</taxon>
        <taxon>Chitinophagales</taxon>
        <taxon>Chitinophagaceae</taxon>
        <taxon>Chitinophaga</taxon>
    </lineage>
</organism>
<feature type="signal peptide" evidence="1">
    <location>
        <begin position="1"/>
        <end position="20"/>
    </location>
</feature>
<feature type="chain" id="PRO_5021904538" description="Lipocalin-like protein" evidence="1">
    <location>
        <begin position="21"/>
        <end position="156"/>
    </location>
</feature>
<comment type="caution">
    <text evidence="2">The sequence shown here is derived from an EMBL/GenBank/DDBJ whole genome shotgun (WGS) entry which is preliminary data.</text>
</comment>
<dbReference type="Proteomes" id="UP000320811">
    <property type="component" value="Unassembled WGS sequence"/>
</dbReference>
<dbReference type="RefSeq" id="WP_145672721.1">
    <property type="nucleotide sequence ID" value="NZ_VIWO01000007.1"/>
</dbReference>
<keyword evidence="1" id="KW-0732">Signal</keyword>
<keyword evidence="3" id="KW-1185">Reference proteome</keyword>
<evidence type="ECO:0008006" key="4">
    <source>
        <dbReference type="Google" id="ProtNLM"/>
    </source>
</evidence>
<dbReference type="OrthoDB" id="1493972at2"/>
<evidence type="ECO:0000256" key="1">
    <source>
        <dbReference type="SAM" id="SignalP"/>
    </source>
</evidence>
<reference evidence="2 3" key="1">
    <citation type="submission" date="2019-06" db="EMBL/GenBank/DDBJ databases">
        <title>Sorghum-associated microbial communities from plants grown in Nebraska, USA.</title>
        <authorList>
            <person name="Schachtman D."/>
        </authorList>
    </citation>
    <scope>NUCLEOTIDE SEQUENCE [LARGE SCALE GENOMIC DNA]</scope>
    <source>
        <strain evidence="2 3">1209</strain>
    </source>
</reference>
<protein>
    <recommendedName>
        <fullName evidence="4">Lipocalin-like protein</fullName>
    </recommendedName>
</protein>
<dbReference type="PROSITE" id="PS51257">
    <property type="entry name" value="PROKAR_LIPOPROTEIN"/>
    <property type="match status" value="1"/>
</dbReference>
<dbReference type="AlphaFoldDB" id="A0A561PHD2"/>
<gene>
    <name evidence="2" type="ORF">FHW36_107432</name>
</gene>
<accession>A0A561PHD2</accession>
<sequence length="156" mass="17367">MNLRLLSAIGIMALAFTACGEKMPAASTAPGSTLTGTWKLAYSKMIKNGDTTSTFPVAGREMIKLFNGSHFAFFQHDLSKGTDTSNAVYSSGAGTYVLSGDKYEEHLQYCSYRGWEDKHFSFTLELHNDTLIQRGIEKIDSLQVNHEIIEAYIRLR</sequence>
<evidence type="ECO:0000313" key="2">
    <source>
        <dbReference type="EMBL" id="TWF37495.1"/>
    </source>
</evidence>
<evidence type="ECO:0000313" key="3">
    <source>
        <dbReference type="Proteomes" id="UP000320811"/>
    </source>
</evidence>
<dbReference type="EMBL" id="VIWO01000007">
    <property type="protein sequence ID" value="TWF37495.1"/>
    <property type="molecule type" value="Genomic_DNA"/>
</dbReference>